<evidence type="ECO:0000313" key="2">
    <source>
        <dbReference type="EMBL" id="KAK3054716.1"/>
    </source>
</evidence>
<name>A0AAJ0DII0_9PEZI</name>
<organism evidence="2 3">
    <name type="scientific">Extremus antarcticus</name>
    <dbReference type="NCBI Taxonomy" id="702011"/>
    <lineage>
        <taxon>Eukaryota</taxon>
        <taxon>Fungi</taxon>
        <taxon>Dikarya</taxon>
        <taxon>Ascomycota</taxon>
        <taxon>Pezizomycotina</taxon>
        <taxon>Dothideomycetes</taxon>
        <taxon>Dothideomycetidae</taxon>
        <taxon>Mycosphaerellales</taxon>
        <taxon>Extremaceae</taxon>
        <taxon>Extremus</taxon>
    </lineage>
</organism>
<keyword evidence="1" id="KW-0812">Transmembrane</keyword>
<accession>A0AAJ0DII0</accession>
<gene>
    <name evidence="2" type="ORF">LTR09_004445</name>
</gene>
<comment type="caution">
    <text evidence="2">The sequence shown here is derived from an EMBL/GenBank/DDBJ whole genome shotgun (WGS) entry which is preliminary data.</text>
</comment>
<evidence type="ECO:0000256" key="1">
    <source>
        <dbReference type="SAM" id="Phobius"/>
    </source>
</evidence>
<proteinExistence type="predicted"/>
<dbReference type="AlphaFoldDB" id="A0AAJ0DII0"/>
<evidence type="ECO:0000313" key="3">
    <source>
        <dbReference type="Proteomes" id="UP001271007"/>
    </source>
</evidence>
<feature type="transmembrane region" description="Helical" evidence="1">
    <location>
        <begin position="31"/>
        <end position="55"/>
    </location>
</feature>
<dbReference type="Proteomes" id="UP001271007">
    <property type="component" value="Unassembled WGS sequence"/>
</dbReference>
<keyword evidence="3" id="KW-1185">Reference proteome</keyword>
<reference evidence="2" key="1">
    <citation type="submission" date="2023-04" db="EMBL/GenBank/DDBJ databases">
        <title>Black Yeasts Isolated from many extreme environments.</title>
        <authorList>
            <person name="Coleine C."/>
            <person name="Stajich J.E."/>
            <person name="Selbmann L."/>
        </authorList>
    </citation>
    <scope>NUCLEOTIDE SEQUENCE</scope>
    <source>
        <strain evidence="2">CCFEE 5312</strain>
    </source>
</reference>
<keyword evidence="1" id="KW-1133">Transmembrane helix</keyword>
<sequence>MAEETHGSYSAIGQAIRYIGGWSQPSGRGIFMFRMMATSFTAAAFTGLGTAYATALFAGPVASIGFVIGSCVGYIASAIFYWRTAMETALIAFDDHPELLHLHLVKNYPNIGFQKLRLGDREGREAFKVG</sequence>
<keyword evidence="1" id="KW-0472">Membrane</keyword>
<protein>
    <submittedName>
        <fullName evidence="2">Uncharacterized protein</fullName>
    </submittedName>
</protein>
<dbReference type="EMBL" id="JAWDJX010000011">
    <property type="protein sequence ID" value="KAK3054716.1"/>
    <property type="molecule type" value="Genomic_DNA"/>
</dbReference>
<feature type="transmembrane region" description="Helical" evidence="1">
    <location>
        <begin position="61"/>
        <end position="82"/>
    </location>
</feature>